<gene>
    <name evidence="7" type="ORF">DSM104329_01671</name>
</gene>
<evidence type="ECO:0008006" key="9">
    <source>
        <dbReference type="Google" id="ProtNLM"/>
    </source>
</evidence>
<comment type="subcellular location">
    <subcellularLocation>
        <location evidence="1">Cell membrane</location>
        <topology evidence="1">Multi-pass membrane protein</topology>
    </subcellularLocation>
</comment>
<evidence type="ECO:0000256" key="1">
    <source>
        <dbReference type="ARBA" id="ARBA00004651"/>
    </source>
</evidence>
<keyword evidence="2" id="KW-1003">Cell membrane</keyword>
<keyword evidence="5 6" id="KW-0472">Membrane</keyword>
<accession>A0A9E6XVR5</accession>
<proteinExistence type="predicted"/>
<dbReference type="GO" id="GO:0005886">
    <property type="term" value="C:plasma membrane"/>
    <property type="evidence" value="ECO:0007669"/>
    <property type="project" value="UniProtKB-SubCell"/>
</dbReference>
<organism evidence="7 8">
    <name type="scientific">Capillimicrobium parvum</name>
    <dbReference type="NCBI Taxonomy" id="2884022"/>
    <lineage>
        <taxon>Bacteria</taxon>
        <taxon>Bacillati</taxon>
        <taxon>Actinomycetota</taxon>
        <taxon>Thermoleophilia</taxon>
        <taxon>Solirubrobacterales</taxon>
        <taxon>Capillimicrobiaceae</taxon>
        <taxon>Capillimicrobium</taxon>
    </lineage>
</organism>
<dbReference type="Proteomes" id="UP001162834">
    <property type="component" value="Chromosome"/>
</dbReference>
<feature type="transmembrane region" description="Helical" evidence="6">
    <location>
        <begin position="248"/>
        <end position="278"/>
    </location>
</feature>
<dbReference type="AlphaFoldDB" id="A0A9E6XVR5"/>
<dbReference type="Pfam" id="PF03631">
    <property type="entry name" value="Virul_fac_BrkB"/>
    <property type="match status" value="1"/>
</dbReference>
<dbReference type="InterPro" id="IPR017039">
    <property type="entry name" value="Virul_fac_BrkB"/>
</dbReference>
<feature type="transmembrane region" description="Helical" evidence="6">
    <location>
        <begin position="55"/>
        <end position="76"/>
    </location>
</feature>
<protein>
    <recommendedName>
        <fullName evidence="9">YihY/virulence factor BrkB family protein</fullName>
    </recommendedName>
</protein>
<evidence type="ECO:0000313" key="8">
    <source>
        <dbReference type="Proteomes" id="UP001162834"/>
    </source>
</evidence>
<evidence type="ECO:0000256" key="5">
    <source>
        <dbReference type="ARBA" id="ARBA00023136"/>
    </source>
</evidence>
<keyword evidence="4 6" id="KW-1133">Transmembrane helix</keyword>
<keyword evidence="8" id="KW-1185">Reference proteome</keyword>
<dbReference type="EMBL" id="CP087164">
    <property type="protein sequence ID" value="UGS35284.1"/>
    <property type="molecule type" value="Genomic_DNA"/>
</dbReference>
<feature type="transmembrane region" description="Helical" evidence="6">
    <location>
        <begin position="214"/>
        <end position="236"/>
    </location>
</feature>
<evidence type="ECO:0000256" key="3">
    <source>
        <dbReference type="ARBA" id="ARBA00022692"/>
    </source>
</evidence>
<reference evidence="7" key="1">
    <citation type="journal article" date="2022" name="Int. J. Syst. Evol. Microbiol.">
        <title>Pseudomonas aegrilactucae sp. nov. and Pseudomonas morbosilactucae sp. nov., pathogens causing bacterial rot of lettuce in Japan.</title>
        <authorList>
            <person name="Sawada H."/>
            <person name="Fujikawa T."/>
            <person name="Satou M."/>
        </authorList>
    </citation>
    <scope>NUCLEOTIDE SEQUENCE</scope>
    <source>
        <strain evidence="7">0166_1</strain>
    </source>
</reference>
<dbReference type="KEGG" id="sbae:DSM104329_01671"/>
<sequence length="291" mass="30755">MRPPDEPPPKPSARWKEAARARAEASRFRGHLARAIEFGQRCLERLVEVEFVDRSIALASLSFTSLIPLGVVLGSISPVNGADFADGMIRRFRLTGSTAELVQSLFAPPSDVRQTVSIAGVVLLLASALSFTRGLQRVYERSWRLRSLGVRATPAGLAWLLGVAIVVSLLVPVRAAIADATGPLVALIMALATAFMIWLLTPFVLLSRRVPWRALVPTGILTGIGMTALGIGSVIYMPRAIEESADRYGSIGIAIALVSWLVGAGFVLVGCSVVGAVLGEGRDGPPAAPAA</sequence>
<evidence type="ECO:0000256" key="4">
    <source>
        <dbReference type="ARBA" id="ARBA00022989"/>
    </source>
</evidence>
<feature type="transmembrane region" description="Helical" evidence="6">
    <location>
        <begin position="156"/>
        <end position="177"/>
    </location>
</feature>
<evidence type="ECO:0000256" key="2">
    <source>
        <dbReference type="ARBA" id="ARBA00022475"/>
    </source>
</evidence>
<name>A0A9E6XVR5_9ACTN</name>
<feature type="transmembrane region" description="Helical" evidence="6">
    <location>
        <begin position="116"/>
        <end position="135"/>
    </location>
</feature>
<evidence type="ECO:0000256" key="6">
    <source>
        <dbReference type="SAM" id="Phobius"/>
    </source>
</evidence>
<keyword evidence="3 6" id="KW-0812">Transmembrane</keyword>
<feature type="transmembrane region" description="Helical" evidence="6">
    <location>
        <begin position="183"/>
        <end position="207"/>
    </location>
</feature>
<evidence type="ECO:0000313" key="7">
    <source>
        <dbReference type="EMBL" id="UGS35284.1"/>
    </source>
</evidence>
<dbReference type="RefSeq" id="WP_259314973.1">
    <property type="nucleotide sequence ID" value="NZ_CP087164.1"/>
</dbReference>